<gene>
    <name evidence="1" type="ORF">EI97DRAFT_435188</name>
</gene>
<sequence>MNYRNIRPLLRLFLVSHRMHDEACRVFYGRNTFRIFPIHGRFINHKKPLFTRLPTRYRALMTKAELRLGPGWTKPPRGWVVDGRLGLSDARKLRVLKIFVELDPAAHEIFEGFRTSETFYTEFCQAMVGALFSQVPSFAEVEFDAYPGIKKSSPLLQALVNMSKAQNKRITWGPEREWDKVVEVNLTDVLEGLALG</sequence>
<dbReference type="RefSeq" id="XP_033651892.1">
    <property type="nucleotide sequence ID" value="XM_033798804.1"/>
</dbReference>
<dbReference type="EMBL" id="ML986503">
    <property type="protein sequence ID" value="KAF2274353.1"/>
    <property type="molecule type" value="Genomic_DNA"/>
</dbReference>
<dbReference type="GeneID" id="54551979"/>
<dbReference type="InterPro" id="IPR038883">
    <property type="entry name" value="AN11006-like"/>
</dbReference>
<proteinExistence type="predicted"/>
<evidence type="ECO:0000313" key="1">
    <source>
        <dbReference type="EMBL" id="KAF2274353.1"/>
    </source>
</evidence>
<accession>A0A6A6JDV6</accession>
<dbReference type="PANTHER" id="PTHR42085:SF2">
    <property type="entry name" value="F-BOX DOMAIN-CONTAINING PROTEIN"/>
    <property type="match status" value="1"/>
</dbReference>
<dbReference type="Proteomes" id="UP000800097">
    <property type="component" value="Unassembled WGS sequence"/>
</dbReference>
<evidence type="ECO:0000313" key="2">
    <source>
        <dbReference type="Proteomes" id="UP000800097"/>
    </source>
</evidence>
<keyword evidence="2" id="KW-1185">Reference proteome</keyword>
<dbReference type="PANTHER" id="PTHR42085">
    <property type="entry name" value="F-BOX DOMAIN-CONTAINING PROTEIN"/>
    <property type="match status" value="1"/>
</dbReference>
<dbReference type="OrthoDB" id="5372935at2759"/>
<reference evidence="1" key="1">
    <citation type="journal article" date="2020" name="Stud. Mycol.">
        <title>101 Dothideomycetes genomes: a test case for predicting lifestyles and emergence of pathogens.</title>
        <authorList>
            <person name="Haridas S."/>
            <person name="Albert R."/>
            <person name="Binder M."/>
            <person name="Bloem J."/>
            <person name="Labutti K."/>
            <person name="Salamov A."/>
            <person name="Andreopoulos B."/>
            <person name="Baker S."/>
            <person name="Barry K."/>
            <person name="Bills G."/>
            <person name="Bluhm B."/>
            <person name="Cannon C."/>
            <person name="Castanera R."/>
            <person name="Culley D."/>
            <person name="Daum C."/>
            <person name="Ezra D."/>
            <person name="Gonzalez J."/>
            <person name="Henrissat B."/>
            <person name="Kuo A."/>
            <person name="Liang C."/>
            <person name="Lipzen A."/>
            <person name="Lutzoni F."/>
            <person name="Magnuson J."/>
            <person name="Mondo S."/>
            <person name="Nolan M."/>
            <person name="Ohm R."/>
            <person name="Pangilinan J."/>
            <person name="Park H.-J."/>
            <person name="Ramirez L."/>
            <person name="Alfaro M."/>
            <person name="Sun H."/>
            <person name="Tritt A."/>
            <person name="Yoshinaga Y."/>
            <person name="Zwiers L.-H."/>
            <person name="Turgeon B."/>
            <person name="Goodwin S."/>
            <person name="Spatafora J."/>
            <person name="Crous P."/>
            <person name="Grigoriev I."/>
        </authorList>
    </citation>
    <scope>NUCLEOTIDE SEQUENCE</scope>
    <source>
        <strain evidence="1">CBS 379.55</strain>
    </source>
</reference>
<dbReference type="AlphaFoldDB" id="A0A6A6JDV6"/>
<organism evidence="1 2">
    <name type="scientific">Westerdykella ornata</name>
    <dbReference type="NCBI Taxonomy" id="318751"/>
    <lineage>
        <taxon>Eukaryota</taxon>
        <taxon>Fungi</taxon>
        <taxon>Dikarya</taxon>
        <taxon>Ascomycota</taxon>
        <taxon>Pezizomycotina</taxon>
        <taxon>Dothideomycetes</taxon>
        <taxon>Pleosporomycetidae</taxon>
        <taxon>Pleosporales</taxon>
        <taxon>Sporormiaceae</taxon>
        <taxon>Westerdykella</taxon>
    </lineage>
</organism>
<protein>
    <submittedName>
        <fullName evidence="1">Uncharacterized protein</fullName>
    </submittedName>
</protein>
<name>A0A6A6JDV6_WESOR</name>